<evidence type="ECO:0000313" key="2">
    <source>
        <dbReference type="WBParaSite" id="RSKR_0001160400.1"/>
    </source>
</evidence>
<protein>
    <submittedName>
        <fullName evidence="2">Solute carrier organic anion transporter family member</fullName>
    </submittedName>
</protein>
<reference evidence="2" key="1">
    <citation type="submission" date="2016-11" db="UniProtKB">
        <authorList>
            <consortium name="WormBaseParasite"/>
        </authorList>
    </citation>
    <scope>IDENTIFICATION</scope>
    <source>
        <strain evidence="2">KR3021</strain>
    </source>
</reference>
<sequence length="524" mass="58780">MKEQYLIWCFIGVFLTVYFVEAIAGFYMTTNIVNLERQFQIPSKISGLMVSASDFGYIPTVIFISFIGSKSNRAKFIGGGCMLIAIANIMIGYSHFLFPTPTASMTSFRVESILERDLNRWSNDSVTVQDFLTYLKNYNGGVGIGNLNSIMGKNPLQILNQGSQQQIIALSNTTKIGFVKSIDVSQEKNELLRMFKSTFFYCNSPTSQDDQLCISYFAFLREYNNVDPIELSEYRQLIHSSYAYCDMGLNQMKNISHDLKCAENTSSMQPTILIFAGLIILGIGRTVPFSLGLPLVDDNIAKRNLSTFYAFMFIIRILGPSLAFAIGSIVNTKYYIDDVPPGMTVRDPNWIGAWYIGFFLIGCGLFVPSLIMFLFPSGSSDKTDGNEVEMETFVDGKKVKPKSKPKLHLVDKHLKKNKKGVVKPPMTISSTIREFTSAMGECFKKPVFVAITIGKTIDVFAFKGFFLFLNKYLDVMVYIYGKDIQLAVGLEDDVADSDDEEENIKELDPKVDLTISDTKKAIDL</sequence>
<accession>A0AC35UHE6</accession>
<dbReference type="Proteomes" id="UP000095286">
    <property type="component" value="Unplaced"/>
</dbReference>
<proteinExistence type="predicted"/>
<name>A0AC35UHE6_9BILA</name>
<evidence type="ECO:0000313" key="1">
    <source>
        <dbReference type="Proteomes" id="UP000095286"/>
    </source>
</evidence>
<dbReference type="WBParaSite" id="RSKR_0001160400.1">
    <property type="protein sequence ID" value="RSKR_0001160400.1"/>
    <property type="gene ID" value="RSKR_0001160400"/>
</dbReference>
<organism evidence="1 2">
    <name type="scientific">Rhabditophanes sp. KR3021</name>
    <dbReference type="NCBI Taxonomy" id="114890"/>
    <lineage>
        <taxon>Eukaryota</taxon>
        <taxon>Metazoa</taxon>
        <taxon>Ecdysozoa</taxon>
        <taxon>Nematoda</taxon>
        <taxon>Chromadorea</taxon>
        <taxon>Rhabditida</taxon>
        <taxon>Tylenchina</taxon>
        <taxon>Panagrolaimomorpha</taxon>
        <taxon>Strongyloidoidea</taxon>
        <taxon>Alloionematidae</taxon>
        <taxon>Rhabditophanes</taxon>
    </lineage>
</organism>